<evidence type="ECO:0000313" key="3">
    <source>
        <dbReference type="EMBL" id="MBJ7599553.1"/>
    </source>
</evidence>
<dbReference type="CDD" id="cd04762">
    <property type="entry name" value="HTH_MerR-trunc"/>
    <property type="match status" value="1"/>
</dbReference>
<evidence type="ECO:0000313" key="4">
    <source>
        <dbReference type="Proteomes" id="UP000612893"/>
    </source>
</evidence>
<dbReference type="SUPFAM" id="SSF46955">
    <property type="entry name" value="Putative DNA-binding domain"/>
    <property type="match status" value="1"/>
</dbReference>
<dbReference type="Proteomes" id="UP000612893">
    <property type="component" value="Unassembled WGS sequence"/>
</dbReference>
<evidence type="ECO:0000259" key="2">
    <source>
        <dbReference type="Pfam" id="PF12728"/>
    </source>
</evidence>
<reference evidence="3" key="1">
    <citation type="submission" date="2020-10" db="EMBL/GenBank/DDBJ databases">
        <title>Ca. Dormibacterota MAGs.</title>
        <authorList>
            <person name="Montgomery K."/>
        </authorList>
    </citation>
    <scope>NUCLEOTIDE SEQUENCE [LARGE SCALE GENOMIC DNA]</scope>
    <source>
        <strain evidence="3">SC8812_S17_10</strain>
    </source>
</reference>
<accession>A0A934NA10</accession>
<dbReference type="NCBIfam" id="TIGR01764">
    <property type="entry name" value="excise"/>
    <property type="match status" value="1"/>
</dbReference>
<dbReference type="Gene3D" id="1.10.1660.10">
    <property type="match status" value="1"/>
</dbReference>
<dbReference type="EMBL" id="JAEKNR010000155">
    <property type="protein sequence ID" value="MBJ7599553.1"/>
    <property type="molecule type" value="Genomic_DNA"/>
</dbReference>
<comment type="caution">
    <text evidence="3">The sequence shown here is derived from an EMBL/GenBank/DDBJ whole genome shotgun (WGS) entry which is preliminary data.</text>
</comment>
<feature type="domain" description="Helix-turn-helix" evidence="2">
    <location>
        <begin position="20"/>
        <end position="66"/>
    </location>
</feature>
<dbReference type="AlphaFoldDB" id="A0A934NA10"/>
<dbReference type="InterPro" id="IPR010093">
    <property type="entry name" value="SinI_DNA-bd"/>
</dbReference>
<keyword evidence="4" id="KW-1185">Reference proteome</keyword>
<dbReference type="RefSeq" id="WP_338203085.1">
    <property type="nucleotide sequence ID" value="NZ_JAEKNR010000155.1"/>
</dbReference>
<protein>
    <submittedName>
        <fullName evidence="3">Helix-turn-helix domain-containing protein</fullName>
    </submittedName>
</protein>
<sequence>MISFEGSADRPRDEGEQSGWLTLGEASRMLGVAPETLRRWSDRGRVASFTTVGGHRRFSRQAMMQLLPAARERRPSLSQLGTSPERMTRAYRQAHPQDARPLAGWLSRLDSAELARFRSLGGAIAQTLLAHLDAEDPSRALARLEEACALAGDYGRQCARLELPLPDAVAAFLRFRGPFIDELARTARQRGLDTREATQLLVEAQNACDRLLLAFIQTWQLP</sequence>
<dbReference type="InterPro" id="IPR009061">
    <property type="entry name" value="DNA-bd_dom_put_sf"/>
</dbReference>
<dbReference type="InterPro" id="IPR041657">
    <property type="entry name" value="HTH_17"/>
</dbReference>
<name>A0A934NA10_9BACT</name>
<feature type="region of interest" description="Disordered" evidence="1">
    <location>
        <begin position="1"/>
        <end position="20"/>
    </location>
</feature>
<gene>
    <name evidence="3" type="ORF">JF922_15930</name>
</gene>
<dbReference type="Pfam" id="PF12728">
    <property type="entry name" value="HTH_17"/>
    <property type="match status" value="1"/>
</dbReference>
<evidence type="ECO:0000256" key="1">
    <source>
        <dbReference type="SAM" id="MobiDB-lite"/>
    </source>
</evidence>
<proteinExistence type="predicted"/>
<organism evidence="3 4">
    <name type="scientific">Candidatus Nephthysia bennettiae</name>
    <dbReference type="NCBI Taxonomy" id="3127016"/>
    <lineage>
        <taxon>Bacteria</taxon>
        <taxon>Bacillati</taxon>
        <taxon>Candidatus Dormiibacterota</taxon>
        <taxon>Candidatus Dormibacteria</taxon>
        <taxon>Candidatus Dormibacterales</taxon>
        <taxon>Candidatus Dormibacteraceae</taxon>
        <taxon>Candidatus Nephthysia</taxon>
    </lineage>
</organism>